<dbReference type="Pfam" id="PF08036">
    <property type="entry name" value="Antimicrobial_6"/>
    <property type="match status" value="1"/>
</dbReference>
<accession>A0A8R1YN74</accession>
<reference evidence="2" key="1">
    <citation type="journal article" date="2008" name="Nat. Genet.">
        <title>The Pristionchus pacificus genome provides a unique perspective on nematode lifestyle and parasitism.</title>
        <authorList>
            <person name="Dieterich C."/>
            <person name="Clifton S.W."/>
            <person name="Schuster L.N."/>
            <person name="Chinwalla A."/>
            <person name="Delehaunty K."/>
            <person name="Dinkelacker I."/>
            <person name="Fulton L."/>
            <person name="Fulton R."/>
            <person name="Godfrey J."/>
            <person name="Minx P."/>
            <person name="Mitreva M."/>
            <person name="Roeseler W."/>
            <person name="Tian H."/>
            <person name="Witte H."/>
            <person name="Yang S.P."/>
            <person name="Wilson R.K."/>
            <person name="Sommer R.J."/>
        </authorList>
    </citation>
    <scope>NUCLEOTIDE SEQUENCE [LARGE SCALE GENOMIC DNA]</scope>
    <source>
        <strain evidence="2">PS312</strain>
    </source>
</reference>
<gene>
    <name evidence="1" type="primary">WBGene00274513</name>
</gene>
<dbReference type="OrthoDB" id="7928468at2759"/>
<dbReference type="Gene3D" id="3.30.30.120">
    <property type="entry name" value="Diapause-specific peptide"/>
    <property type="match status" value="1"/>
</dbReference>
<accession>A0A454XQD9</accession>
<organism evidence="1 2">
    <name type="scientific">Pristionchus pacificus</name>
    <name type="common">Parasitic nematode worm</name>
    <dbReference type="NCBI Taxonomy" id="54126"/>
    <lineage>
        <taxon>Eukaryota</taxon>
        <taxon>Metazoa</taxon>
        <taxon>Ecdysozoa</taxon>
        <taxon>Nematoda</taxon>
        <taxon>Chromadorea</taxon>
        <taxon>Rhabditida</taxon>
        <taxon>Rhabditina</taxon>
        <taxon>Diplogasteromorpha</taxon>
        <taxon>Diplogasteroidea</taxon>
        <taxon>Neodiplogasteridae</taxon>
        <taxon>Pristionchus</taxon>
    </lineage>
</organism>
<evidence type="ECO:0000313" key="2">
    <source>
        <dbReference type="Proteomes" id="UP000005239"/>
    </source>
</evidence>
<dbReference type="AlphaFoldDB" id="A0A454XQD9"/>
<keyword evidence="2" id="KW-1185">Reference proteome</keyword>
<protein>
    <submittedName>
        <fullName evidence="1">Uncharacterized protein</fullName>
    </submittedName>
</protein>
<proteinExistence type="predicted"/>
<evidence type="ECO:0000313" key="1">
    <source>
        <dbReference type="EnsemblMetazoa" id="PPA36144.1"/>
    </source>
</evidence>
<sequence>MCSKILIVLLILAIAAVHVDCQDRVLDGTRVEACDVTCTRIQRERDECCRAHGYRRGNMAGICAVRQIAFCRK</sequence>
<dbReference type="EnsemblMetazoa" id="PPA36144.1">
    <property type="protein sequence ID" value="PPA36144.1"/>
    <property type="gene ID" value="WBGene00274513"/>
</dbReference>
<name>A0A454XQD9_PRIPA</name>
<dbReference type="InterPro" id="IPR038203">
    <property type="entry name" value="Diapausin_sf"/>
</dbReference>
<reference evidence="1" key="2">
    <citation type="submission" date="2022-06" db="UniProtKB">
        <authorList>
            <consortium name="EnsemblMetazoa"/>
        </authorList>
    </citation>
    <scope>IDENTIFICATION</scope>
    <source>
        <strain evidence="1">PS312</strain>
    </source>
</reference>
<dbReference type="Proteomes" id="UP000005239">
    <property type="component" value="Unassembled WGS sequence"/>
</dbReference>